<gene>
    <name evidence="3" type="ORF">V7V80_10685</name>
</gene>
<keyword evidence="2" id="KW-0732">Signal</keyword>
<keyword evidence="4" id="KW-1185">Reference proteome</keyword>
<keyword evidence="1" id="KW-0472">Membrane</keyword>
<name>A0ABU8R5I9_9PSED</name>
<dbReference type="Pfam" id="PF09948">
    <property type="entry name" value="PpoB2"/>
    <property type="match status" value="1"/>
</dbReference>
<feature type="transmembrane region" description="Helical" evidence="1">
    <location>
        <begin position="188"/>
        <end position="211"/>
    </location>
</feature>
<reference evidence="3 4" key="1">
    <citation type="submission" date="2024-02" db="EMBL/GenBank/DDBJ databases">
        <title>Identification of pathogenicity and growth-promoting functions of Pseudomonas putida variants.</title>
        <authorList>
            <person name="Sun J."/>
        </authorList>
    </citation>
    <scope>NUCLEOTIDE SEQUENCE [LARGE SCALE GENOMIC DNA]</scope>
    <source>
        <strain evidence="3 4">A04</strain>
    </source>
</reference>
<protein>
    <submittedName>
        <fullName evidence="3">DUF2182 domain-containing protein</fullName>
    </submittedName>
</protein>
<sequence length="221" mass="23918">MRDTCSDPLKCALWAASLVAFISMALNNDSHHDLESFCISGSPSMLTEGWLNLRLYYSSMDFAVFTGAVGLMLVAMMLPALQGPLAHLWHQSRPYHRAPAVAAFLLGYFGVWLAGSALLLMIALLLVSFTGSPLAAGLLALIGAGGWQLCAFRARCLVRCHRPASVANPLAKGALHGVWCYATCWPLMLIAFCLPSVHLPVMIAGAIIIAYERRDRQRSSA</sequence>
<feature type="transmembrane region" description="Helical" evidence="1">
    <location>
        <begin position="62"/>
        <end position="81"/>
    </location>
</feature>
<feature type="transmembrane region" description="Helical" evidence="1">
    <location>
        <begin position="133"/>
        <end position="152"/>
    </location>
</feature>
<keyword evidence="1" id="KW-1133">Transmembrane helix</keyword>
<evidence type="ECO:0000313" key="3">
    <source>
        <dbReference type="EMBL" id="MEJ5905145.1"/>
    </source>
</evidence>
<keyword evidence="1" id="KW-0812">Transmembrane</keyword>
<feature type="chain" id="PRO_5046198440" evidence="2">
    <location>
        <begin position="26"/>
        <end position="221"/>
    </location>
</feature>
<organism evidence="3 4">
    <name type="scientific">Pseudomonas kermanshahensis</name>
    <dbReference type="NCBI Taxonomy" id="2745482"/>
    <lineage>
        <taxon>Bacteria</taxon>
        <taxon>Pseudomonadati</taxon>
        <taxon>Pseudomonadota</taxon>
        <taxon>Gammaproteobacteria</taxon>
        <taxon>Pseudomonadales</taxon>
        <taxon>Pseudomonadaceae</taxon>
        <taxon>Pseudomonas</taxon>
    </lineage>
</organism>
<evidence type="ECO:0000256" key="1">
    <source>
        <dbReference type="SAM" id="Phobius"/>
    </source>
</evidence>
<feature type="transmembrane region" description="Helical" evidence="1">
    <location>
        <begin position="102"/>
        <end position="127"/>
    </location>
</feature>
<dbReference type="EMBL" id="JBBHLD010000007">
    <property type="protein sequence ID" value="MEJ5905145.1"/>
    <property type="molecule type" value="Genomic_DNA"/>
</dbReference>
<evidence type="ECO:0000256" key="2">
    <source>
        <dbReference type="SAM" id="SignalP"/>
    </source>
</evidence>
<dbReference type="Proteomes" id="UP001377692">
    <property type="component" value="Unassembled WGS sequence"/>
</dbReference>
<feature type="signal peptide" evidence="2">
    <location>
        <begin position="1"/>
        <end position="25"/>
    </location>
</feature>
<proteinExistence type="predicted"/>
<comment type="caution">
    <text evidence="3">The sequence shown here is derived from an EMBL/GenBank/DDBJ whole genome shotgun (WGS) entry which is preliminary data.</text>
</comment>
<dbReference type="InterPro" id="IPR018688">
    <property type="entry name" value="PpoB2-like"/>
</dbReference>
<accession>A0ABU8R5I9</accession>
<evidence type="ECO:0000313" key="4">
    <source>
        <dbReference type="Proteomes" id="UP001377692"/>
    </source>
</evidence>
<dbReference type="RefSeq" id="WP_339549247.1">
    <property type="nucleotide sequence ID" value="NZ_JBBHLD010000007.1"/>
</dbReference>